<comment type="caution">
    <text evidence="1">The sequence shown here is derived from an EMBL/GenBank/DDBJ whole genome shotgun (WGS) entry which is preliminary data.</text>
</comment>
<reference evidence="1" key="1">
    <citation type="submission" date="2024-12" db="EMBL/GenBank/DDBJ databases">
        <authorList>
            <person name="Wu N."/>
        </authorList>
    </citation>
    <scope>NUCLEOTIDE SEQUENCE</scope>
    <source>
        <strain evidence="1">P15</strain>
    </source>
</reference>
<dbReference type="Proteomes" id="UP001631969">
    <property type="component" value="Unassembled WGS sequence"/>
</dbReference>
<accession>A0ACC7P1I5</accession>
<evidence type="ECO:0000313" key="2">
    <source>
        <dbReference type="Proteomes" id="UP001631969"/>
    </source>
</evidence>
<sequence length="1038" mass="117843">MIRESALSGLFRNPPTEYRSVPFWAWNDRLRPEELERQIRDMHSQGMGGFFMHSRDGLETPYLSREWMDAIRLSADLAGDLGMKAWLYDEDRWPSGTAGGEVPAMGDEYRSKGLTLEVRAAGFGYPVDHNVAAVFRARVQERQLVSCTRLEDAAAQNPELGSEEVLLIFRVEVSTKSEWFNGESPPDSMNPDTVRQFIRLTYERYKEELGDRFAERVAGIFTDEPGVHDRHCKYTPGRGWLPWTYGLPVFFIERRGYDMMDLLPYLFYDGELSPMARHDYWRTVTEKFSEAFSRQLGEWCGENGIAFTGHYLWENALGVATRVGGAVMPHYRYQQVPGIDMLCEQTEEHLTVKQCTSVANQYGRKFVISETYGCTGWHFTFEGQKWMGDWQYVLGVNMRSQHLALYSLKGCRKRDYPPVFNYQASWWKYNRLVEDYFARIGAVLSEGRPVRRLLVLHPASTAWSMLGTTPYENIRRGLDADIPVVDRYGNDFNELLRHLLGAHYDFDLGDETVMAEAGSIENGELRINLAAYNTIVLPPIRTMLESTRRLLEEFLAAGGRITAMAPEASMIEGRPSEAAGELYRHPGVTVVTGLQELTALLEQTLPRTVSIREASSHQETYELLYLLKETDEGHTLFVVNNDRNRSFQVTIEAAVHGQVEEWDPLTGERRAVVAEAADSGHIRFQAYFGPAGSKLYVIYSQDAAAGRVELPPAAQAPVAEKRTEANLGPVFVFTRTMPNVLTLDSCSYSIAGGAWSEELQVWQAQRDIRQTLGMRQVYANGITQRYKWIGQYHPANGMEVGLRFVFTVEEVPETEVYLVLEAAERFRIRLNGQEVPGIPQGWFVDRAFTKIRLPQLVQGRNQLELRCAYHADMELEDCYLTGDFAVTPGRSLVKEPDSLTLGDWGQQGYLHYNGSMIYRMEFTHSHATGGQAEERTLLMLGQYEAVTVEIRINGETAGHVPWRAADGVELTGYLREGVNHLEVEVMGSPRNMFGPFHQAAGDQPTTSWESFRTEGAGFTPEYRTVPYGLMEQVRIVKI</sequence>
<gene>
    <name evidence="1" type="ORF">ACI1P1_17815</name>
</gene>
<keyword evidence="2" id="KW-1185">Reference proteome</keyword>
<name>A0ACC7P1I5_9BACL</name>
<keyword evidence="1" id="KW-0378">Hydrolase</keyword>
<organism evidence="1 2">
    <name type="scientific">Paenibacillus mesotrionivorans</name>
    <dbReference type="NCBI Taxonomy" id="3160968"/>
    <lineage>
        <taxon>Bacteria</taxon>
        <taxon>Bacillati</taxon>
        <taxon>Bacillota</taxon>
        <taxon>Bacilli</taxon>
        <taxon>Bacillales</taxon>
        <taxon>Paenibacillaceae</taxon>
        <taxon>Paenibacillus</taxon>
    </lineage>
</organism>
<proteinExistence type="predicted"/>
<evidence type="ECO:0000313" key="1">
    <source>
        <dbReference type="EMBL" id="MFM9330160.1"/>
    </source>
</evidence>
<protein>
    <submittedName>
        <fullName evidence="1">Glycosyl hydrolase</fullName>
    </submittedName>
</protein>
<dbReference type="EMBL" id="JBJURJ010000011">
    <property type="protein sequence ID" value="MFM9330160.1"/>
    <property type="molecule type" value="Genomic_DNA"/>
</dbReference>